<accession>A0A345P8Z3</accession>
<dbReference type="GO" id="GO:0010181">
    <property type="term" value="F:FMN binding"/>
    <property type="evidence" value="ECO:0007669"/>
    <property type="project" value="InterPro"/>
</dbReference>
<protein>
    <submittedName>
        <fullName evidence="3">FMN-binding protein</fullName>
    </submittedName>
</protein>
<evidence type="ECO:0000313" key="3">
    <source>
        <dbReference type="EMBL" id="AXI03752.1"/>
    </source>
</evidence>
<reference evidence="3 4" key="1">
    <citation type="submission" date="2018-07" db="EMBL/GenBank/DDBJ databases">
        <title>Genome sequencing of Moraxellaceae gen. HYN0046.</title>
        <authorList>
            <person name="Kim M."/>
            <person name="Yi H."/>
        </authorList>
    </citation>
    <scope>NUCLEOTIDE SEQUENCE [LARGE SCALE GENOMIC DNA]</scope>
    <source>
        <strain evidence="3 4">HYN0046</strain>
    </source>
</reference>
<dbReference type="InterPro" id="IPR007329">
    <property type="entry name" value="FMN-bd"/>
</dbReference>
<organism evidence="3 4">
    <name type="scientific">Aquirhabdus parva</name>
    <dbReference type="NCBI Taxonomy" id="2283318"/>
    <lineage>
        <taxon>Bacteria</taxon>
        <taxon>Pseudomonadati</taxon>
        <taxon>Pseudomonadota</taxon>
        <taxon>Gammaproteobacteria</taxon>
        <taxon>Moraxellales</taxon>
        <taxon>Moraxellaceae</taxon>
        <taxon>Aquirhabdus</taxon>
    </lineage>
</organism>
<dbReference type="EMBL" id="CP031222">
    <property type="protein sequence ID" value="AXI03752.1"/>
    <property type="molecule type" value="Genomic_DNA"/>
</dbReference>
<feature type="domain" description="FMN-binding" evidence="2">
    <location>
        <begin position="88"/>
        <end position="169"/>
    </location>
</feature>
<keyword evidence="1" id="KW-0732">Signal</keyword>
<feature type="signal peptide" evidence="1">
    <location>
        <begin position="1"/>
        <end position="23"/>
    </location>
</feature>
<dbReference type="Proteomes" id="UP000253940">
    <property type="component" value="Chromosome"/>
</dbReference>
<dbReference type="RefSeq" id="WP_114899860.1">
    <property type="nucleotide sequence ID" value="NZ_CP031222.1"/>
</dbReference>
<evidence type="ECO:0000313" key="4">
    <source>
        <dbReference type="Proteomes" id="UP000253940"/>
    </source>
</evidence>
<dbReference type="GO" id="GO:0016020">
    <property type="term" value="C:membrane"/>
    <property type="evidence" value="ECO:0007669"/>
    <property type="project" value="InterPro"/>
</dbReference>
<dbReference type="AlphaFoldDB" id="A0A345P8Z3"/>
<dbReference type="SMART" id="SM00900">
    <property type="entry name" value="FMN_bind"/>
    <property type="match status" value="1"/>
</dbReference>
<proteinExistence type="predicted"/>
<evidence type="ECO:0000256" key="1">
    <source>
        <dbReference type="SAM" id="SignalP"/>
    </source>
</evidence>
<gene>
    <name evidence="3" type="ORF">HYN46_13460</name>
</gene>
<feature type="chain" id="PRO_5016666154" evidence="1">
    <location>
        <begin position="24"/>
        <end position="174"/>
    </location>
</feature>
<name>A0A345P8Z3_9GAMM</name>
<sequence length="174" mass="19247">MSSSQWTLIPLLPLAAISVSAYATEYFTTEQVQQAIFPGAKFTPDTVTLTDDQVKQIEKMTDVNVRHKEIKAWKVVGGGWLIVDEVVGKHEFITYAVGLNANGSVKQIEIMNYLESYGYGVREPAWRKQFVSKTSADPLKLEHDIANISGATLSCKHVTDGVKRVLATYAIALK</sequence>
<keyword evidence="4" id="KW-1185">Reference proteome</keyword>
<dbReference type="OrthoDB" id="9778782at2"/>
<dbReference type="Pfam" id="PF04205">
    <property type="entry name" value="FMN_bind"/>
    <property type="match status" value="1"/>
</dbReference>
<dbReference type="KEGG" id="mbah:HYN46_13460"/>
<evidence type="ECO:0000259" key="2">
    <source>
        <dbReference type="SMART" id="SM00900"/>
    </source>
</evidence>